<evidence type="ECO:0000256" key="5">
    <source>
        <dbReference type="ARBA" id="ARBA00023180"/>
    </source>
</evidence>
<evidence type="ECO:0000259" key="10">
    <source>
        <dbReference type="PROSITE" id="PS50026"/>
    </source>
</evidence>
<feature type="domain" description="EGF-like" evidence="10">
    <location>
        <begin position="436"/>
        <end position="473"/>
    </location>
</feature>
<name>A0A8S1HUA3_9PELO</name>
<dbReference type="InterPro" id="IPR001791">
    <property type="entry name" value="Laminin_G"/>
</dbReference>
<dbReference type="PROSITE" id="PS50026">
    <property type="entry name" value="EGF_3"/>
    <property type="match status" value="2"/>
</dbReference>
<gene>
    <name evidence="11" type="ORF">CAUJ_LOCUS16015</name>
</gene>
<feature type="region of interest" description="Disordered" evidence="7">
    <location>
        <begin position="1085"/>
        <end position="1140"/>
    </location>
</feature>
<dbReference type="PANTHER" id="PTHR15036:SF49">
    <property type="entry name" value="AXOTACTIN"/>
    <property type="match status" value="1"/>
</dbReference>
<dbReference type="InterPro" id="IPR000742">
    <property type="entry name" value="EGF"/>
</dbReference>
<evidence type="ECO:0000256" key="3">
    <source>
        <dbReference type="ARBA" id="ARBA00022737"/>
    </source>
</evidence>
<dbReference type="InterPro" id="IPR013320">
    <property type="entry name" value="ConA-like_dom_sf"/>
</dbReference>
<comment type="caution">
    <text evidence="11">The sequence shown here is derived from an EMBL/GenBank/DDBJ whole genome shotgun (WGS) entry which is preliminary data.</text>
</comment>
<dbReference type="PROSITE" id="PS00010">
    <property type="entry name" value="ASX_HYDROXYL"/>
    <property type="match status" value="1"/>
</dbReference>
<feature type="transmembrane region" description="Helical" evidence="8">
    <location>
        <begin position="1050"/>
        <end position="1075"/>
    </location>
</feature>
<keyword evidence="4 6" id="KW-1015">Disulfide bond</keyword>
<comment type="caution">
    <text evidence="6">Lacks conserved residue(s) required for the propagation of feature annotation.</text>
</comment>
<evidence type="ECO:0000259" key="9">
    <source>
        <dbReference type="PROSITE" id="PS50025"/>
    </source>
</evidence>
<feature type="compositionally biased region" description="Low complexity" evidence="7">
    <location>
        <begin position="1115"/>
        <end position="1131"/>
    </location>
</feature>
<keyword evidence="1 6" id="KW-0245">EGF-like domain</keyword>
<keyword evidence="12" id="KW-1185">Reference proteome</keyword>
<dbReference type="SMART" id="SM00282">
    <property type="entry name" value="LamG"/>
    <property type="match status" value="2"/>
</dbReference>
<dbReference type="PROSITE" id="PS01186">
    <property type="entry name" value="EGF_2"/>
    <property type="match status" value="1"/>
</dbReference>
<evidence type="ECO:0000256" key="8">
    <source>
        <dbReference type="SAM" id="Phobius"/>
    </source>
</evidence>
<keyword evidence="5" id="KW-0325">Glycoprotein</keyword>
<keyword evidence="3" id="KW-0677">Repeat</keyword>
<dbReference type="Pfam" id="PF00008">
    <property type="entry name" value="EGF"/>
    <property type="match status" value="1"/>
</dbReference>
<dbReference type="AlphaFoldDB" id="A0A8S1HUA3"/>
<accession>A0A8S1HUA3</accession>
<dbReference type="GO" id="GO:0005509">
    <property type="term" value="F:calcium ion binding"/>
    <property type="evidence" value="ECO:0007669"/>
    <property type="project" value="InterPro"/>
</dbReference>
<dbReference type="PANTHER" id="PTHR15036">
    <property type="entry name" value="PIKACHURIN-LIKE PROTEIN"/>
    <property type="match status" value="1"/>
</dbReference>
<evidence type="ECO:0000313" key="11">
    <source>
        <dbReference type="EMBL" id="CAD6200116.1"/>
    </source>
</evidence>
<dbReference type="OrthoDB" id="26719at2759"/>
<feature type="compositionally biased region" description="Polar residues" evidence="7">
    <location>
        <begin position="1086"/>
        <end position="1096"/>
    </location>
</feature>
<organism evidence="11 12">
    <name type="scientific">Caenorhabditis auriculariae</name>
    <dbReference type="NCBI Taxonomy" id="2777116"/>
    <lineage>
        <taxon>Eukaryota</taxon>
        <taxon>Metazoa</taxon>
        <taxon>Ecdysozoa</taxon>
        <taxon>Nematoda</taxon>
        <taxon>Chromadorea</taxon>
        <taxon>Rhabditida</taxon>
        <taxon>Rhabditina</taxon>
        <taxon>Rhabditomorpha</taxon>
        <taxon>Rhabditoidea</taxon>
        <taxon>Rhabditidae</taxon>
        <taxon>Peloderinae</taxon>
        <taxon>Caenorhabditis</taxon>
    </lineage>
</organism>
<feature type="domain" description="EGF-like" evidence="10">
    <location>
        <begin position="810"/>
        <end position="847"/>
    </location>
</feature>
<dbReference type="Gene3D" id="2.60.120.200">
    <property type="match status" value="2"/>
</dbReference>
<feature type="disulfide bond" evidence="6">
    <location>
        <begin position="463"/>
        <end position="472"/>
    </location>
</feature>
<dbReference type="EMBL" id="CAJGYM010000240">
    <property type="protein sequence ID" value="CAD6200116.1"/>
    <property type="molecule type" value="Genomic_DNA"/>
</dbReference>
<dbReference type="PROSITE" id="PS00022">
    <property type="entry name" value="EGF_1"/>
    <property type="match status" value="1"/>
</dbReference>
<dbReference type="InterPro" id="IPR050372">
    <property type="entry name" value="Neurexin-related_CASP"/>
</dbReference>
<dbReference type="Proteomes" id="UP000835052">
    <property type="component" value="Unassembled WGS sequence"/>
</dbReference>
<dbReference type="GO" id="GO:0016020">
    <property type="term" value="C:membrane"/>
    <property type="evidence" value="ECO:0007669"/>
    <property type="project" value="UniProtKB-SubCell"/>
</dbReference>
<reference evidence="11" key="1">
    <citation type="submission" date="2020-10" db="EMBL/GenBank/DDBJ databases">
        <authorList>
            <person name="Kikuchi T."/>
        </authorList>
    </citation>
    <scope>NUCLEOTIDE SEQUENCE</scope>
    <source>
        <strain evidence="11">NKZ352</strain>
    </source>
</reference>
<dbReference type="CDD" id="cd00054">
    <property type="entry name" value="EGF_CA"/>
    <property type="match status" value="2"/>
</dbReference>
<evidence type="ECO:0000256" key="2">
    <source>
        <dbReference type="ARBA" id="ARBA00022729"/>
    </source>
</evidence>
<protein>
    <submittedName>
        <fullName evidence="11">Uncharacterized protein</fullName>
    </submittedName>
</protein>
<dbReference type="SMART" id="SM00181">
    <property type="entry name" value="EGF"/>
    <property type="match status" value="2"/>
</dbReference>
<evidence type="ECO:0000256" key="4">
    <source>
        <dbReference type="ARBA" id="ARBA00023157"/>
    </source>
</evidence>
<sequence>MPTAGLPIKGATECSDVSFSTKLAKLDGVKRITRFAVSGHISAYTVAASISDDDFQQVRQANGNPLVLYSTLSNIPSWTHVDILASVVKISPAFDSITEDVQSPLLILTVCDYETQITSFDDSSYTVDTYAAGLVSMYENELTVVFRSYRSGIFFFSMADQGDVLVAQIVHGTIHVIFDFGSLTPSRISAGKALDDGKWHEMRWLHQFDSVQLSIDGVLLNQTAPTGLFRKLDLHNVVHIGGRPADDFSQGIETTFSGCIARLQLNSADLLHYSRQNANNRCSMPRPPSFTLHNGSQAILPFTFLPFSFEFRLVPVAGPMLTLLDADNGTLIDIVVDEELKMMLVSNVTKFKQSANPGIQVADGAWHSFSLRIRGARLEIDVDGLTTLWLEGQEVRRISVRLSNFIISASGCFRSATIDFGSVRVEGEVTRGECNFTEKCLPNPCENGGSCSQISLFDYVCKCTDGYKGKHCHTTDLPHSCEEWAFTKGNKVKAVRGRNVTIDVDGGGPMPPIDVICRLERDDVGVDGVTTILEHDLQRPMIVTGDNKPGAVRHTLNYGITTDQMDRLVEGFEGCTQYMRYTCRGGVRLMTQGEERSPSSWYSTRSDKHGLQWGEAPPYSRMCSCAINGSCLHNRMCNCDSGEDATDDGVNPYAQLLPVTGLFLGGTTKASSIEVEIGSLKCRNRVSFDAITFSDRNARLIGVQTFASRIFDLSLHLKFAHSQMSVISWHSVDDLHWFHLYVNDGKIVAEIVNGGESQKIVSDHRYDEGRWHSIYWEADPTGINVYLCGQELALSQTVRKDSERGISIDDEGYCRPDLCQNGGRCVDKYDGYVCDCSMTPFGGSDCTKEYGMTVPVGSTIEIPWQNPAHTSTCHRIAIQTASRNFSLLKSKALFADSTFNMTVDENGHIHVDVYDGFFFSYKEESRRQNLSDDVMHDIAFCASLNQFNLTIDGEMAIKMSGNWTFFSNFNVWHFLDPDFVGCVSRMQTGSAFPLKNPKAARLNYSGKIKFGTCPVDSFYTTARYETVSTSTTPPPGDIHIFAISQHKQRIVSITTIGGVSLLAALIVLLLLLVCYMRSRPEGVYKTNETGENCSPSRSEEPLVHRTPNLSHSHHCSNNNTHTNNNASRSHSGSAEKEYFC</sequence>
<evidence type="ECO:0000256" key="6">
    <source>
        <dbReference type="PROSITE-ProRule" id="PRU00076"/>
    </source>
</evidence>
<dbReference type="InterPro" id="IPR000152">
    <property type="entry name" value="EGF-type_Asp/Asn_hydroxyl_site"/>
</dbReference>
<keyword evidence="8" id="KW-0472">Membrane</keyword>
<dbReference type="PROSITE" id="PS50025">
    <property type="entry name" value="LAM_G_DOMAIN"/>
    <property type="match status" value="1"/>
</dbReference>
<keyword evidence="2" id="KW-0732">Signal</keyword>
<feature type="domain" description="Laminin G" evidence="9">
    <location>
        <begin position="117"/>
        <end position="282"/>
    </location>
</feature>
<keyword evidence="8" id="KW-1133">Transmembrane helix</keyword>
<dbReference type="InterPro" id="IPR001881">
    <property type="entry name" value="EGF-like_Ca-bd_dom"/>
</dbReference>
<evidence type="ECO:0000256" key="7">
    <source>
        <dbReference type="SAM" id="MobiDB-lite"/>
    </source>
</evidence>
<evidence type="ECO:0000313" key="12">
    <source>
        <dbReference type="Proteomes" id="UP000835052"/>
    </source>
</evidence>
<proteinExistence type="predicted"/>
<dbReference type="FunFam" id="2.10.25.10:FF:000255">
    <property type="entry name" value="Sushi, nidogen and EGF-like domains 1"/>
    <property type="match status" value="1"/>
</dbReference>
<dbReference type="SUPFAM" id="SSF49899">
    <property type="entry name" value="Concanavalin A-like lectins/glucanases"/>
    <property type="match status" value="4"/>
</dbReference>
<keyword evidence="8" id="KW-0812">Transmembrane</keyword>
<dbReference type="CDD" id="cd00110">
    <property type="entry name" value="LamG"/>
    <property type="match status" value="1"/>
</dbReference>
<dbReference type="SMART" id="SM00179">
    <property type="entry name" value="EGF_CA"/>
    <property type="match status" value="2"/>
</dbReference>
<evidence type="ECO:0000256" key="1">
    <source>
        <dbReference type="ARBA" id="ARBA00022536"/>
    </source>
</evidence>
<dbReference type="Pfam" id="PF02210">
    <property type="entry name" value="Laminin_G_2"/>
    <property type="match status" value="1"/>
</dbReference>
<dbReference type="Gene3D" id="2.10.25.10">
    <property type="entry name" value="Laminin"/>
    <property type="match status" value="2"/>
</dbReference>